<comment type="caution">
    <text evidence="2">The sequence shown here is derived from an EMBL/GenBank/DDBJ whole genome shotgun (WGS) entry which is preliminary data.</text>
</comment>
<evidence type="ECO:0000313" key="4">
    <source>
        <dbReference type="Proteomes" id="UP000247702"/>
    </source>
</evidence>
<name>A0A2Z6SHY6_9GLOM</name>
<feature type="region of interest" description="Disordered" evidence="1">
    <location>
        <begin position="53"/>
        <end position="82"/>
    </location>
</feature>
<organism evidence="2 4">
    <name type="scientific">Rhizophagus clarus</name>
    <dbReference type="NCBI Taxonomy" id="94130"/>
    <lineage>
        <taxon>Eukaryota</taxon>
        <taxon>Fungi</taxon>
        <taxon>Fungi incertae sedis</taxon>
        <taxon>Mucoromycota</taxon>
        <taxon>Glomeromycotina</taxon>
        <taxon>Glomeromycetes</taxon>
        <taxon>Glomerales</taxon>
        <taxon>Glomeraceae</taxon>
        <taxon>Rhizophagus</taxon>
    </lineage>
</organism>
<reference evidence="2 4" key="1">
    <citation type="submission" date="2017-11" db="EMBL/GenBank/DDBJ databases">
        <title>The genome of Rhizophagus clarus HR1 reveals common genetic basis of auxotrophy among arbuscular mycorrhizal fungi.</title>
        <authorList>
            <person name="Kobayashi Y."/>
        </authorList>
    </citation>
    <scope>NUCLEOTIDE SEQUENCE [LARGE SCALE GENOMIC DNA]</scope>
    <source>
        <strain evidence="2 4">HR1</strain>
    </source>
</reference>
<proteinExistence type="predicted"/>
<dbReference type="Proteomes" id="UP000247702">
    <property type="component" value="Unassembled WGS sequence"/>
</dbReference>
<gene>
    <name evidence="3" type="ORF">RCL2_001039800</name>
    <name evidence="2" type="ORF">RclHR1_00960017</name>
</gene>
<evidence type="ECO:0000313" key="2">
    <source>
        <dbReference type="EMBL" id="GBC10400.1"/>
    </source>
</evidence>
<evidence type="ECO:0000256" key="1">
    <source>
        <dbReference type="SAM" id="MobiDB-lite"/>
    </source>
</evidence>
<dbReference type="Proteomes" id="UP000615446">
    <property type="component" value="Unassembled WGS sequence"/>
</dbReference>
<dbReference type="EMBL" id="BEXD01004381">
    <property type="protein sequence ID" value="GBC10400.1"/>
    <property type="molecule type" value="Genomic_DNA"/>
</dbReference>
<evidence type="ECO:0000313" key="3">
    <source>
        <dbReference type="EMBL" id="GES83237.1"/>
    </source>
</evidence>
<keyword evidence="4" id="KW-1185">Reference proteome</keyword>
<dbReference type="AlphaFoldDB" id="A0A2Z6SHY6"/>
<reference evidence="3" key="2">
    <citation type="submission" date="2019-10" db="EMBL/GenBank/DDBJ databases">
        <title>Conservation and host-specific expression of non-tandemly repeated heterogenous ribosome RNA gene in arbuscular mycorrhizal fungi.</title>
        <authorList>
            <person name="Maeda T."/>
            <person name="Kobayashi Y."/>
            <person name="Nakagawa T."/>
            <person name="Ezawa T."/>
            <person name="Yamaguchi K."/>
            <person name="Bino T."/>
            <person name="Nishimoto Y."/>
            <person name="Shigenobu S."/>
            <person name="Kawaguchi M."/>
        </authorList>
    </citation>
    <scope>NUCLEOTIDE SEQUENCE</scope>
    <source>
        <strain evidence="3">HR1</strain>
    </source>
</reference>
<sequence>MESLGPGKDIITEWYSGHMTAASIKKRFIKIEDKEYIQMCCSSNLQREEIIKSTPSWNKEEEAAQEWENTNRNGNEDKIKTS</sequence>
<accession>A0A2Z6SHY6</accession>
<protein>
    <submittedName>
        <fullName evidence="2">Uncharacterized protein</fullName>
    </submittedName>
</protein>
<dbReference type="EMBL" id="BLAL01000068">
    <property type="protein sequence ID" value="GES83237.1"/>
    <property type="molecule type" value="Genomic_DNA"/>
</dbReference>